<keyword evidence="8" id="KW-1185">Reference proteome</keyword>
<feature type="domain" description="Proline dehydrogenase" evidence="6">
    <location>
        <begin position="2"/>
        <end position="163"/>
    </location>
</feature>
<keyword evidence="4 5" id="KW-0642">Proline metabolism</keyword>
<proteinExistence type="inferred from homology"/>
<keyword evidence="5" id="KW-0274">FAD</keyword>
<name>A0A3P7UJ27_9BILA</name>
<dbReference type="GO" id="GO:0005739">
    <property type="term" value="C:mitochondrion"/>
    <property type="evidence" value="ECO:0007669"/>
    <property type="project" value="TreeGrafter"/>
</dbReference>
<comment type="function">
    <text evidence="5">Converts proline to delta-1-pyrroline-5-carboxylate.</text>
</comment>
<evidence type="ECO:0000256" key="5">
    <source>
        <dbReference type="RuleBase" id="RU364054"/>
    </source>
</evidence>
<evidence type="ECO:0000313" key="7">
    <source>
        <dbReference type="EMBL" id="VDO34726.1"/>
    </source>
</evidence>
<evidence type="ECO:0000256" key="1">
    <source>
        <dbReference type="ARBA" id="ARBA00004739"/>
    </source>
</evidence>
<dbReference type="PANTHER" id="PTHR13914">
    <property type="entry name" value="PROLINE OXIDASE"/>
    <property type="match status" value="1"/>
</dbReference>
<dbReference type="GO" id="GO:0010133">
    <property type="term" value="P:L-proline catabolic process to L-glutamate"/>
    <property type="evidence" value="ECO:0007669"/>
    <property type="project" value="TreeGrafter"/>
</dbReference>
<dbReference type="Pfam" id="PF01619">
    <property type="entry name" value="Pro_dh"/>
    <property type="match status" value="1"/>
</dbReference>
<sequence>MKSCLRNVELDLHLARREGFHFGCKVVRGAYMEQERKRAAALNYDDPVNPNIEATAEMYRKVMQRIIKESQERSPGSISVMAATHNEQSTKNVVEMMREANISPSSETVSFAQLYGMCDQISYSLGNAGYSVYKYVPYGSIDKVLPYLSRRAQENASVLGKIRREVGLMSRELLRRIFTFGGRFD</sequence>
<keyword evidence="5" id="KW-0285">Flavoprotein</keyword>
<organism evidence="7 8">
    <name type="scientific">Brugia timori</name>
    <dbReference type="NCBI Taxonomy" id="42155"/>
    <lineage>
        <taxon>Eukaryota</taxon>
        <taxon>Metazoa</taxon>
        <taxon>Ecdysozoa</taxon>
        <taxon>Nematoda</taxon>
        <taxon>Chromadorea</taxon>
        <taxon>Rhabditida</taxon>
        <taxon>Spirurina</taxon>
        <taxon>Spiruromorpha</taxon>
        <taxon>Filarioidea</taxon>
        <taxon>Onchocercidae</taxon>
        <taxon>Brugia</taxon>
    </lineage>
</organism>
<dbReference type="Gene3D" id="3.20.20.220">
    <property type="match status" value="1"/>
</dbReference>
<evidence type="ECO:0000256" key="2">
    <source>
        <dbReference type="ARBA" id="ARBA00005869"/>
    </source>
</evidence>
<evidence type="ECO:0000256" key="4">
    <source>
        <dbReference type="ARBA" id="ARBA00023062"/>
    </source>
</evidence>
<keyword evidence="3 5" id="KW-0560">Oxidoreductase</keyword>
<dbReference type="GO" id="GO:0004657">
    <property type="term" value="F:proline dehydrogenase activity"/>
    <property type="evidence" value="ECO:0007669"/>
    <property type="project" value="UniProtKB-EC"/>
</dbReference>
<dbReference type="EC" id="1.5.5.2" evidence="5"/>
<reference evidence="7 8" key="1">
    <citation type="submission" date="2018-11" db="EMBL/GenBank/DDBJ databases">
        <authorList>
            <consortium name="Pathogen Informatics"/>
        </authorList>
    </citation>
    <scope>NUCLEOTIDE SEQUENCE [LARGE SCALE GENOMIC DNA]</scope>
</reference>
<gene>
    <name evidence="7" type="ORF">BTMF_LOCUS10225</name>
</gene>
<evidence type="ECO:0000256" key="3">
    <source>
        <dbReference type="ARBA" id="ARBA00023002"/>
    </source>
</evidence>
<dbReference type="Proteomes" id="UP000280834">
    <property type="component" value="Unassembled WGS sequence"/>
</dbReference>
<dbReference type="EMBL" id="UZAG01017444">
    <property type="protein sequence ID" value="VDO34726.1"/>
    <property type="molecule type" value="Genomic_DNA"/>
</dbReference>
<accession>A0A3P7UJ27</accession>
<dbReference type="GO" id="GO:0071949">
    <property type="term" value="F:FAD binding"/>
    <property type="evidence" value="ECO:0007669"/>
    <property type="project" value="TreeGrafter"/>
</dbReference>
<comment type="pathway">
    <text evidence="1">Amino-acid degradation; L-proline degradation into L-glutamate; L-glutamate from L-proline: step 1/2.</text>
</comment>
<evidence type="ECO:0000313" key="8">
    <source>
        <dbReference type="Proteomes" id="UP000280834"/>
    </source>
</evidence>
<dbReference type="InterPro" id="IPR015659">
    <property type="entry name" value="Proline_oxidase"/>
</dbReference>
<dbReference type="PANTHER" id="PTHR13914:SF0">
    <property type="entry name" value="PROLINE DEHYDROGENASE 1, MITOCHONDRIAL"/>
    <property type="match status" value="1"/>
</dbReference>
<evidence type="ECO:0000259" key="6">
    <source>
        <dbReference type="Pfam" id="PF01619"/>
    </source>
</evidence>
<dbReference type="SUPFAM" id="SSF51730">
    <property type="entry name" value="FAD-linked oxidoreductase"/>
    <property type="match status" value="1"/>
</dbReference>
<dbReference type="InterPro" id="IPR029041">
    <property type="entry name" value="FAD-linked_oxidoreductase-like"/>
</dbReference>
<dbReference type="AlphaFoldDB" id="A0A3P7UJ27"/>
<protein>
    <recommendedName>
        <fullName evidence="5">Proline dehydrogenase</fullName>
        <ecNumber evidence="5">1.5.5.2</ecNumber>
    </recommendedName>
</protein>
<comment type="catalytic activity">
    <reaction evidence="5">
        <text>L-proline + a quinone = (S)-1-pyrroline-5-carboxylate + a quinol + H(+)</text>
        <dbReference type="Rhea" id="RHEA:23784"/>
        <dbReference type="ChEBI" id="CHEBI:15378"/>
        <dbReference type="ChEBI" id="CHEBI:17388"/>
        <dbReference type="ChEBI" id="CHEBI:24646"/>
        <dbReference type="ChEBI" id="CHEBI:60039"/>
        <dbReference type="ChEBI" id="CHEBI:132124"/>
        <dbReference type="EC" id="1.5.5.2"/>
    </reaction>
</comment>
<comment type="similarity">
    <text evidence="2 5">Belongs to the proline oxidase family.</text>
</comment>
<comment type="cofactor">
    <cofactor evidence="5">
        <name>FAD</name>
        <dbReference type="ChEBI" id="CHEBI:57692"/>
    </cofactor>
</comment>
<dbReference type="InterPro" id="IPR002872">
    <property type="entry name" value="Proline_DH_dom"/>
</dbReference>